<gene>
    <name evidence="1" type="ORF">OINT_2000210</name>
</gene>
<proteinExistence type="predicted"/>
<accession>C4WM79</accession>
<reference evidence="1 2" key="1">
    <citation type="submission" date="2009-05" db="EMBL/GenBank/DDBJ databases">
        <authorList>
            <person name="Setubal J.C."/>
            <person name="Boyle S."/>
            <person name="Crasta O.R."/>
            <person name="Gillespie J.J."/>
            <person name="Kenyon R.W."/>
            <person name="Lu J."/>
            <person name="Mane S."/>
            <person name="Nagrani S."/>
            <person name="Shallom J.M."/>
            <person name="Shallom S."/>
            <person name="Shukla M."/>
            <person name="Snyder E.E."/>
            <person name="Sobral B.W."/>
            <person name="Wattam A.R."/>
            <person name="Will R."/>
            <person name="Williams K."/>
            <person name="Yoo H."/>
            <person name="Munk C."/>
            <person name="Tapia R."/>
            <person name="Green L."/>
            <person name="Rogers Y."/>
            <person name="Detter J.C."/>
            <person name="Bruce D."/>
            <person name="Brettin T.S."/>
            <person name="Tsolis R."/>
        </authorList>
    </citation>
    <scope>NUCLEOTIDE SEQUENCE [LARGE SCALE GENOMIC DNA]</scope>
    <source>
        <strain evidence="1 2">LMG 3301</strain>
    </source>
</reference>
<organism evidence="1 2">
    <name type="scientific">Brucella intermedia LMG 3301</name>
    <dbReference type="NCBI Taxonomy" id="641118"/>
    <lineage>
        <taxon>Bacteria</taxon>
        <taxon>Pseudomonadati</taxon>
        <taxon>Pseudomonadota</taxon>
        <taxon>Alphaproteobacteria</taxon>
        <taxon>Hyphomicrobiales</taxon>
        <taxon>Brucellaceae</taxon>
        <taxon>Brucella/Ochrobactrum group</taxon>
        <taxon>Brucella</taxon>
    </lineage>
</organism>
<sequence length="39" mass="4165">MFAAASGGIKPAAASRVGLGAVPFHKEPWHRYALLLEML</sequence>
<dbReference type="EMBL" id="ACQA01000002">
    <property type="protein sequence ID" value="EEQ93077.1"/>
    <property type="molecule type" value="Genomic_DNA"/>
</dbReference>
<evidence type="ECO:0000313" key="1">
    <source>
        <dbReference type="EMBL" id="EEQ93077.1"/>
    </source>
</evidence>
<name>C4WM79_9HYPH</name>
<dbReference type="AlphaFoldDB" id="C4WM79"/>
<dbReference type="Proteomes" id="UP000004386">
    <property type="component" value="Unassembled WGS sequence"/>
</dbReference>
<evidence type="ECO:0000313" key="2">
    <source>
        <dbReference type="Proteomes" id="UP000004386"/>
    </source>
</evidence>
<dbReference type="HOGENOM" id="CLU_3313656_0_0_5"/>
<protein>
    <submittedName>
        <fullName evidence="1">Uncharacterized protein</fullName>
    </submittedName>
</protein>
<comment type="caution">
    <text evidence="1">The sequence shown here is derived from an EMBL/GenBank/DDBJ whole genome shotgun (WGS) entry which is preliminary data.</text>
</comment>